<sequence length="516" mass="57487">MIRARITVDLDFVLSDLDRRVFGAFVEHLGRCVYGGIFEPGHATADERGFRGDVMELTRELGATIIRYPGGNFMSGYDWEDGVGPVAERPTKLDLAWFSTETNRFGTNEFIDWCKAAGVEPMLGVNLGTRGMDEARQYLEYCNHPGGSHFAELRRSHGYEAPHDVKFWCLGNEMDGPWQIGAKTAAEYGRLAHETAKAMRWIDPTLVLSACGSSHRQMPTYGAWEYEVLDRCFEEVDVVSLHTYFANKADEIDEYFGVIDRMDLFIKEVASICDAVAAKRRSSKRIMLSFDEWNVWYKANTIEHMRKPGWPVAPALLEEVYNMEDALIVGGALITLMNNADRVKCACLAQLVNAIGPIMTETGGPAWRQTIFHPFALAARHGQGRVLQTKIETPTVATKTIQDMPLLLASVTEDPATGRLSIFSLNRSPTETIEVDVDLHGFDARIELVEALELHHANLKATNSKAAPDTVVPLRNDEVQVSGTTLRASLKPLSWNVLVLQQVRTTQPGPGQHAHP</sequence>
<evidence type="ECO:0000256" key="2">
    <source>
        <dbReference type="ARBA" id="ARBA00007186"/>
    </source>
</evidence>
<evidence type="ECO:0000313" key="10">
    <source>
        <dbReference type="Proteomes" id="UP000289411"/>
    </source>
</evidence>
<dbReference type="PANTHER" id="PTHR43576:SF3">
    <property type="entry name" value="ALPHA-L-ARABINOFURANOSIDASE C"/>
    <property type="match status" value="1"/>
</dbReference>
<dbReference type="AlphaFoldDB" id="A0A4V1RJ21"/>
<gene>
    <name evidence="9" type="ORF">D3272_04930</name>
</gene>
<dbReference type="EMBL" id="QYBC01000003">
    <property type="protein sequence ID" value="RYB06677.1"/>
    <property type="molecule type" value="Genomic_DNA"/>
</dbReference>
<accession>A0A4V1RJ21</accession>
<reference evidence="9 10" key="2">
    <citation type="submission" date="2019-02" db="EMBL/GenBank/DDBJ databases">
        <title>'Lichenibacterium ramalinii' gen. nov. sp. nov., 'Lichenibacterium minor' gen. nov. sp. nov.</title>
        <authorList>
            <person name="Pankratov T."/>
        </authorList>
    </citation>
    <scope>NUCLEOTIDE SEQUENCE [LARGE SCALE GENOMIC DNA]</scope>
    <source>
        <strain evidence="9 10">RmlP001</strain>
    </source>
</reference>
<keyword evidence="10" id="KW-1185">Reference proteome</keyword>
<proteinExistence type="inferred from homology"/>
<evidence type="ECO:0000256" key="1">
    <source>
        <dbReference type="ARBA" id="ARBA00001462"/>
    </source>
</evidence>
<reference evidence="9 10" key="1">
    <citation type="submission" date="2018-09" db="EMBL/GenBank/DDBJ databases">
        <authorList>
            <person name="Grouzdev D.S."/>
            <person name="Krutkina M.S."/>
        </authorList>
    </citation>
    <scope>NUCLEOTIDE SEQUENCE [LARGE SCALE GENOMIC DNA]</scope>
    <source>
        <strain evidence="9 10">RmlP001</strain>
    </source>
</reference>
<dbReference type="Proteomes" id="UP000289411">
    <property type="component" value="Unassembled WGS sequence"/>
</dbReference>
<dbReference type="SUPFAM" id="SSF51445">
    <property type="entry name" value="(Trans)glycosidases"/>
    <property type="match status" value="1"/>
</dbReference>
<dbReference type="GO" id="GO:0046373">
    <property type="term" value="P:L-arabinose metabolic process"/>
    <property type="evidence" value="ECO:0007669"/>
    <property type="project" value="InterPro"/>
</dbReference>
<evidence type="ECO:0000256" key="3">
    <source>
        <dbReference type="ARBA" id="ARBA00011165"/>
    </source>
</evidence>
<evidence type="ECO:0000259" key="8">
    <source>
        <dbReference type="SMART" id="SM00813"/>
    </source>
</evidence>
<name>A0A4V1RJ21_9HYPH</name>
<dbReference type="Gene3D" id="2.60.40.1180">
    <property type="entry name" value="Golgi alpha-mannosidase II"/>
    <property type="match status" value="1"/>
</dbReference>
<dbReference type="InterPro" id="IPR010720">
    <property type="entry name" value="Alpha-L-AF_C"/>
</dbReference>
<evidence type="ECO:0000256" key="6">
    <source>
        <dbReference type="ARBA" id="ARBA00023277"/>
    </source>
</evidence>
<dbReference type="GO" id="GO:0000272">
    <property type="term" value="P:polysaccharide catabolic process"/>
    <property type="evidence" value="ECO:0007669"/>
    <property type="project" value="TreeGrafter"/>
</dbReference>
<keyword evidence="6" id="KW-0119">Carbohydrate metabolism</keyword>
<dbReference type="PANTHER" id="PTHR43576">
    <property type="entry name" value="ALPHA-L-ARABINOFURANOSIDASE C-RELATED"/>
    <property type="match status" value="1"/>
</dbReference>
<dbReference type="InterPro" id="IPR017853">
    <property type="entry name" value="GH"/>
</dbReference>
<dbReference type="GO" id="GO:0046556">
    <property type="term" value="F:alpha-L-arabinofuranosidase activity"/>
    <property type="evidence" value="ECO:0007669"/>
    <property type="project" value="UniProtKB-EC"/>
</dbReference>
<protein>
    <recommendedName>
        <fullName evidence="4">non-reducing end alpha-L-arabinofuranosidase</fullName>
        <ecNumber evidence="4">3.2.1.55</ecNumber>
    </recommendedName>
</protein>
<feature type="domain" description="Alpha-L-arabinofuranosidase C-terminal" evidence="8">
    <location>
        <begin position="291"/>
        <end position="494"/>
    </location>
</feature>
<evidence type="ECO:0000256" key="7">
    <source>
        <dbReference type="ARBA" id="ARBA00023295"/>
    </source>
</evidence>
<comment type="catalytic activity">
    <reaction evidence="1">
        <text>Hydrolysis of terminal non-reducing alpha-L-arabinofuranoside residues in alpha-L-arabinosides.</text>
        <dbReference type="EC" id="3.2.1.55"/>
    </reaction>
</comment>
<dbReference type="SMART" id="SM00813">
    <property type="entry name" value="Alpha-L-AF_C"/>
    <property type="match status" value="1"/>
</dbReference>
<comment type="similarity">
    <text evidence="2">Belongs to the glycosyl hydrolase 51 family.</text>
</comment>
<evidence type="ECO:0000313" key="9">
    <source>
        <dbReference type="EMBL" id="RYB06677.1"/>
    </source>
</evidence>
<dbReference type="Pfam" id="PF22848">
    <property type="entry name" value="ASD1_dom"/>
    <property type="match status" value="1"/>
</dbReference>
<dbReference type="Gene3D" id="3.20.20.80">
    <property type="entry name" value="Glycosidases"/>
    <property type="match status" value="1"/>
</dbReference>
<keyword evidence="7" id="KW-0326">Glycosidase</keyword>
<comment type="subunit">
    <text evidence="3">Homohexamer; trimer of dimers.</text>
</comment>
<dbReference type="SUPFAM" id="SSF51011">
    <property type="entry name" value="Glycosyl hydrolase domain"/>
    <property type="match status" value="1"/>
</dbReference>
<organism evidence="9 10">
    <name type="scientific">Lichenibacterium ramalinae</name>
    <dbReference type="NCBI Taxonomy" id="2316527"/>
    <lineage>
        <taxon>Bacteria</taxon>
        <taxon>Pseudomonadati</taxon>
        <taxon>Pseudomonadota</taxon>
        <taxon>Alphaproteobacteria</taxon>
        <taxon>Hyphomicrobiales</taxon>
        <taxon>Lichenihabitantaceae</taxon>
        <taxon>Lichenibacterium</taxon>
    </lineage>
</organism>
<dbReference type="InterPro" id="IPR055235">
    <property type="entry name" value="ASD1_cat"/>
</dbReference>
<dbReference type="Pfam" id="PF06964">
    <property type="entry name" value="Alpha-L-AF_C"/>
    <property type="match status" value="1"/>
</dbReference>
<dbReference type="InterPro" id="IPR013780">
    <property type="entry name" value="Glyco_hydro_b"/>
</dbReference>
<dbReference type="OrthoDB" id="9758333at2"/>
<comment type="caution">
    <text evidence="9">The sequence shown here is derived from an EMBL/GenBank/DDBJ whole genome shotgun (WGS) entry which is preliminary data.</text>
</comment>
<evidence type="ECO:0000256" key="4">
    <source>
        <dbReference type="ARBA" id="ARBA00012670"/>
    </source>
</evidence>
<evidence type="ECO:0000256" key="5">
    <source>
        <dbReference type="ARBA" id="ARBA00022801"/>
    </source>
</evidence>
<dbReference type="EC" id="3.2.1.55" evidence="4"/>
<keyword evidence="5" id="KW-0378">Hydrolase</keyword>